<organism evidence="6 7">
    <name type="scientific">Novosphingobium resinovorum</name>
    <dbReference type="NCBI Taxonomy" id="158500"/>
    <lineage>
        <taxon>Bacteria</taxon>
        <taxon>Pseudomonadati</taxon>
        <taxon>Pseudomonadota</taxon>
        <taxon>Alphaproteobacteria</taxon>
        <taxon>Sphingomonadales</taxon>
        <taxon>Sphingomonadaceae</taxon>
        <taxon>Novosphingobium</taxon>
    </lineage>
</organism>
<dbReference type="PANTHER" id="PTHR10907">
    <property type="entry name" value="REGUCALCIN"/>
    <property type="match status" value="1"/>
</dbReference>
<evidence type="ECO:0000313" key="8">
    <source>
        <dbReference type="Proteomes" id="UP000094626"/>
    </source>
</evidence>
<gene>
    <name evidence="5" type="ORF">BES08_04060</name>
    <name evidence="6" type="ORF">BV97_05404</name>
</gene>
<dbReference type="AlphaFoldDB" id="A0A031JCN8"/>
<dbReference type="Gene3D" id="2.120.10.30">
    <property type="entry name" value="TolB, C-terminal domain"/>
    <property type="match status" value="1"/>
</dbReference>
<feature type="binding site" evidence="3">
    <location>
        <position position="217"/>
    </location>
    <ligand>
        <name>a divalent metal cation</name>
        <dbReference type="ChEBI" id="CHEBI:60240"/>
    </ligand>
</feature>
<dbReference type="GO" id="GO:0004341">
    <property type="term" value="F:gluconolactonase activity"/>
    <property type="evidence" value="ECO:0007669"/>
    <property type="project" value="TreeGrafter"/>
</dbReference>
<reference evidence="8" key="3">
    <citation type="journal article" date="2017" name="J. Biotechnol.">
        <title>Complete genome sequence of Novosphingobium resinovorum SA1, a versatile xenobiotic-degrading bacterium capable of utilizing sulfanilic acid.</title>
        <authorList>
            <person name="Hegedus B."/>
            <person name="Kos P.B."/>
            <person name="Balint B."/>
            <person name="Maroti G."/>
            <person name="Gan H.M."/>
            <person name="Perei K."/>
            <person name="Rakhely G."/>
        </authorList>
    </citation>
    <scope>NUCLEOTIDE SEQUENCE [LARGE SCALE GENOMIC DNA]</scope>
    <source>
        <strain evidence="8">SA1</strain>
    </source>
</reference>
<evidence type="ECO:0000313" key="7">
    <source>
        <dbReference type="Proteomes" id="UP000024329"/>
    </source>
</evidence>
<evidence type="ECO:0000256" key="3">
    <source>
        <dbReference type="PIRSR" id="PIRSR605511-2"/>
    </source>
</evidence>
<reference evidence="6 7" key="1">
    <citation type="submission" date="2014-03" db="EMBL/GenBank/DDBJ databases">
        <title>Whole genome sequence of Novosphingobium resinovorum KF1.</title>
        <authorList>
            <person name="Gan H.M."/>
            <person name="Gan H.Y."/>
            <person name="Chew T.H."/>
            <person name="Savka M.A."/>
        </authorList>
    </citation>
    <scope>NUCLEOTIDE SEQUENCE [LARGE SCALE GENOMIC DNA]</scope>
    <source>
        <strain evidence="6 7">KF1</strain>
    </source>
</reference>
<feature type="binding site" evidence="3">
    <location>
        <position position="168"/>
    </location>
    <ligand>
        <name>a divalent metal cation</name>
        <dbReference type="ChEBI" id="CHEBI:60240"/>
    </ligand>
</feature>
<proteinExistence type="inferred from homology"/>
<keyword evidence="8" id="KW-1185">Reference proteome</keyword>
<dbReference type="InterPro" id="IPR011042">
    <property type="entry name" value="6-blade_b-propeller_TolB-like"/>
</dbReference>
<dbReference type="SUPFAM" id="SSF63829">
    <property type="entry name" value="Calcium-dependent phosphotriesterase"/>
    <property type="match status" value="1"/>
</dbReference>
<comment type="similarity">
    <text evidence="1">Belongs to the SMP-30/CGR1 family.</text>
</comment>
<dbReference type="PANTHER" id="PTHR10907:SF47">
    <property type="entry name" value="REGUCALCIN"/>
    <property type="match status" value="1"/>
</dbReference>
<dbReference type="GO" id="GO:0019853">
    <property type="term" value="P:L-ascorbic acid biosynthetic process"/>
    <property type="evidence" value="ECO:0007669"/>
    <property type="project" value="TreeGrafter"/>
</dbReference>
<dbReference type="RefSeq" id="WP_036530499.1">
    <property type="nucleotide sequence ID" value="NZ_BSFC01000030.1"/>
</dbReference>
<dbReference type="InterPro" id="IPR013658">
    <property type="entry name" value="SGL"/>
</dbReference>
<feature type="binding site" evidence="3">
    <location>
        <position position="104"/>
    </location>
    <ligand>
        <name>substrate</name>
    </ligand>
</feature>
<feature type="binding site" evidence="3">
    <location>
        <position position="19"/>
    </location>
    <ligand>
        <name>a divalent metal cation</name>
        <dbReference type="ChEBI" id="CHEBI:60240"/>
    </ligand>
</feature>
<reference evidence="5" key="2">
    <citation type="submission" date="2016-08" db="EMBL/GenBank/DDBJ databases">
        <authorList>
            <person name="Seilhamer J.J."/>
        </authorList>
    </citation>
    <scope>NUCLEOTIDE SEQUENCE [LARGE SCALE GENOMIC DNA]</scope>
    <source>
        <strain evidence="5">SA1</strain>
    </source>
</reference>
<evidence type="ECO:0000256" key="2">
    <source>
        <dbReference type="PIRSR" id="PIRSR605511-1"/>
    </source>
</evidence>
<dbReference type="GO" id="GO:0005509">
    <property type="term" value="F:calcium ion binding"/>
    <property type="evidence" value="ECO:0007669"/>
    <property type="project" value="TreeGrafter"/>
</dbReference>
<dbReference type="eggNOG" id="COG3386">
    <property type="taxonomic scope" value="Bacteria"/>
</dbReference>
<feature type="domain" description="SMP-30/Gluconolactonase/LRE-like region" evidence="4">
    <location>
        <begin position="17"/>
        <end position="274"/>
    </location>
</feature>
<feature type="active site" description="Proton donor/acceptor" evidence="2">
    <location>
        <position position="217"/>
    </location>
</feature>
<evidence type="ECO:0000313" key="5">
    <source>
        <dbReference type="EMBL" id="AOR76019.1"/>
    </source>
</evidence>
<dbReference type="OrthoDB" id="2633250at2"/>
<protein>
    <submittedName>
        <fullName evidence="5">Gluconolactonase</fullName>
    </submittedName>
    <submittedName>
        <fullName evidence="6">SMP-30/gluconolaconase/LRE-like region-containing protein</fullName>
    </submittedName>
</protein>
<keyword evidence="3" id="KW-0479">Metal-binding</keyword>
<evidence type="ECO:0000259" key="4">
    <source>
        <dbReference type="Pfam" id="PF08450"/>
    </source>
</evidence>
<evidence type="ECO:0000256" key="1">
    <source>
        <dbReference type="ARBA" id="ARBA00008853"/>
    </source>
</evidence>
<dbReference type="Pfam" id="PF08450">
    <property type="entry name" value="SGL"/>
    <property type="match status" value="1"/>
</dbReference>
<evidence type="ECO:0000313" key="6">
    <source>
        <dbReference type="EMBL" id="EZP70480.1"/>
    </source>
</evidence>
<name>A0A031JCN8_9SPHN</name>
<sequence>MMEGDGWRCLWDAKAILGESTVWDARDGCIYWVDIEAPAVHWYALETGRKQSWSTPAWVSALAPRASGGFIASSADGLVHLDPARQLYKPILHPIPDPGKARLNDGVTDRKGRYWTGSCDTAQWDDSTTADDKESSLKDFDVRSTGELYRLDADGSVSTQERGIVTANGPAFSPDGRTAYVNDSMPLVTWAYDLDDNGELSNRRDFLNFTPEDGYPDGMAVDVEGCIWMAFYESWKLRRFAPDATLLEERQLPVMRGLRPAFGGANHDRLFLVTGSQGYSDARFAQEPLAGGLFEILSPPVAGLPTIPFAG</sequence>
<dbReference type="Proteomes" id="UP000024329">
    <property type="component" value="Unassembled WGS sequence"/>
</dbReference>
<dbReference type="EMBL" id="CP017075">
    <property type="protein sequence ID" value="AOR76019.1"/>
    <property type="molecule type" value="Genomic_DNA"/>
</dbReference>
<dbReference type="PATRIC" id="fig|158500.4.peg.5477"/>
<dbReference type="KEGG" id="nre:BES08_04060"/>
<dbReference type="InterPro" id="IPR005511">
    <property type="entry name" value="SMP-30"/>
</dbReference>
<dbReference type="Proteomes" id="UP000094626">
    <property type="component" value="Chromosome"/>
</dbReference>
<dbReference type="STRING" id="158500.BES08_04060"/>
<accession>A0A031JCN8</accession>
<dbReference type="PRINTS" id="PR01790">
    <property type="entry name" value="SMP30FAMILY"/>
</dbReference>
<comment type="cofactor">
    <cofactor evidence="3">
        <name>Zn(2+)</name>
        <dbReference type="ChEBI" id="CHEBI:29105"/>
    </cofactor>
    <text evidence="3">Binds 1 divalent metal cation per subunit.</text>
</comment>
<feature type="binding site" evidence="3">
    <location>
        <position position="102"/>
    </location>
    <ligand>
        <name>substrate</name>
    </ligand>
</feature>
<keyword evidence="3" id="KW-0862">Zinc</keyword>
<dbReference type="EMBL" id="JFYZ01000066">
    <property type="protein sequence ID" value="EZP70480.1"/>
    <property type="molecule type" value="Genomic_DNA"/>
</dbReference>